<dbReference type="EMBL" id="JBFOLJ010000012">
    <property type="protein sequence ID" value="KAL2489429.1"/>
    <property type="molecule type" value="Genomic_DNA"/>
</dbReference>
<dbReference type="Proteomes" id="UP001604277">
    <property type="component" value="Unassembled WGS sequence"/>
</dbReference>
<sequence length="132" mass="14587">MGELTLSGDCKPTVELTGAAKEWTSRSVDPVSIWTCDGAYRARVRLPCNSRDIDKLKCLFNPKGKVHIEVATRSDEISPPGLYTITFNLPGDVETKHCRTAVTADGIFDFIILRHGLPEALRARFIKILKSG</sequence>
<keyword evidence="3" id="KW-1185">Reference proteome</keyword>
<protein>
    <submittedName>
        <fullName evidence="1">HSP20-like chaperones superfamily protein</fullName>
    </submittedName>
</protein>
<reference evidence="1" key="1">
    <citation type="submission" date="2024-07" db="EMBL/GenBank/DDBJ databases">
        <title>Two chromosome-level genome assemblies of Korean endemic species Abeliophyllum distichum and Forsythia ovata (Oleaceae).</title>
        <authorList>
            <person name="Mun J.H."/>
        </authorList>
    </citation>
    <scope>NUCLEOTIDE SEQUENCE</scope>
    <source>
        <strain evidence="1">KNKB202402200001</strain>
        <tissue evidence="1">Leaf</tissue>
    </source>
</reference>
<organism evidence="1 3">
    <name type="scientific">Forsythia ovata</name>
    <dbReference type="NCBI Taxonomy" id="205694"/>
    <lineage>
        <taxon>Eukaryota</taxon>
        <taxon>Viridiplantae</taxon>
        <taxon>Streptophyta</taxon>
        <taxon>Embryophyta</taxon>
        <taxon>Tracheophyta</taxon>
        <taxon>Spermatophyta</taxon>
        <taxon>Magnoliopsida</taxon>
        <taxon>eudicotyledons</taxon>
        <taxon>Gunneridae</taxon>
        <taxon>Pentapetalae</taxon>
        <taxon>asterids</taxon>
        <taxon>lamiids</taxon>
        <taxon>Lamiales</taxon>
        <taxon>Oleaceae</taxon>
        <taxon>Forsythieae</taxon>
        <taxon>Forsythia</taxon>
    </lineage>
</organism>
<evidence type="ECO:0000313" key="1">
    <source>
        <dbReference type="EMBL" id="KAL2489429.1"/>
    </source>
</evidence>
<accession>A0ABD1RQV5</accession>
<dbReference type="PANTHER" id="PTHR34661:SF2">
    <property type="entry name" value="SHSP DOMAIN-CONTAINING PROTEIN"/>
    <property type="match status" value="1"/>
</dbReference>
<reference evidence="3" key="2">
    <citation type="submission" date="2024-07" db="EMBL/GenBank/DDBJ databases">
        <title>Two chromosome-level genome assemblies of Korean endemic species Abeliophyllum distichum and Forsythia ovata (Oleaceae).</title>
        <authorList>
            <person name="Jang H."/>
        </authorList>
    </citation>
    <scope>NUCLEOTIDE SEQUENCE [LARGE SCALE GENOMIC DNA]</scope>
</reference>
<proteinExistence type="predicted"/>
<dbReference type="AlphaFoldDB" id="A0ABD1RQV5"/>
<dbReference type="EMBL" id="JBFOLJ010000012">
    <property type="protein sequence ID" value="KAL2489507.1"/>
    <property type="molecule type" value="Genomic_DNA"/>
</dbReference>
<gene>
    <name evidence="1" type="ORF">Fot_42721</name>
    <name evidence="2" type="ORF">Fot_42799</name>
</gene>
<evidence type="ECO:0000313" key="2">
    <source>
        <dbReference type="EMBL" id="KAL2489507.1"/>
    </source>
</evidence>
<evidence type="ECO:0000313" key="3">
    <source>
        <dbReference type="Proteomes" id="UP001604277"/>
    </source>
</evidence>
<dbReference type="InterPro" id="IPR039321">
    <property type="entry name" value="IDM2/3-like"/>
</dbReference>
<comment type="caution">
    <text evidence="1">The sequence shown here is derived from an EMBL/GenBank/DDBJ whole genome shotgun (WGS) entry which is preliminary data.</text>
</comment>
<dbReference type="PANTHER" id="PTHR34661">
    <property type="entry name" value="INCREASED DNA METHYLATION 3"/>
    <property type="match status" value="1"/>
</dbReference>
<name>A0ABD1RQV5_9LAMI</name>